<dbReference type="GO" id="GO:0000775">
    <property type="term" value="C:chromosome, centromeric region"/>
    <property type="evidence" value="ECO:0007669"/>
    <property type="project" value="UniProtKB-SubCell"/>
</dbReference>
<name>A0A2T3B893_AMORE</name>
<dbReference type="GO" id="GO:0005634">
    <property type="term" value="C:nucleus"/>
    <property type="evidence" value="ECO:0007669"/>
    <property type="project" value="UniProtKB-SubCell"/>
</dbReference>
<keyword evidence="10" id="KW-1185">Reference proteome</keyword>
<dbReference type="GO" id="GO:0051382">
    <property type="term" value="P:kinetochore assembly"/>
    <property type="evidence" value="ECO:0007669"/>
    <property type="project" value="InterPro"/>
</dbReference>
<dbReference type="GeneID" id="36573407"/>
<evidence type="ECO:0000313" key="10">
    <source>
        <dbReference type="Proteomes" id="UP000241818"/>
    </source>
</evidence>
<evidence type="ECO:0000256" key="5">
    <source>
        <dbReference type="ARBA" id="ARBA00023054"/>
    </source>
</evidence>
<accession>A0A2T3B893</accession>
<comment type="similarity">
    <text evidence="3">Belongs to the CENP-K/MCM22 family.</text>
</comment>
<evidence type="ECO:0000256" key="2">
    <source>
        <dbReference type="ARBA" id="ARBA00004584"/>
    </source>
</evidence>
<dbReference type="Proteomes" id="UP000241818">
    <property type="component" value="Unassembled WGS sequence"/>
</dbReference>
<feature type="coiled-coil region" evidence="8">
    <location>
        <begin position="97"/>
        <end position="131"/>
    </location>
</feature>
<comment type="subcellular location">
    <subcellularLocation>
        <location evidence="2">Chromosome</location>
        <location evidence="2">Centromere</location>
    </subcellularLocation>
    <subcellularLocation>
        <location evidence="1">Nucleus</location>
    </subcellularLocation>
</comment>
<dbReference type="RefSeq" id="XP_024723107.1">
    <property type="nucleotide sequence ID" value="XM_024865326.1"/>
</dbReference>
<keyword evidence="7" id="KW-0137">Centromere</keyword>
<evidence type="ECO:0000256" key="3">
    <source>
        <dbReference type="ARBA" id="ARBA00005795"/>
    </source>
</evidence>
<gene>
    <name evidence="9" type="ORF">M430DRAFT_26000</name>
</gene>
<dbReference type="AlphaFoldDB" id="A0A2T3B893"/>
<dbReference type="PANTHER" id="PTHR14401">
    <property type="entry name" value="CENTROMERE PROTEIN K"/>
    <property type="match status" value="1"/>
</dbReference>
<evidence type="ECO:0000256" key="1">
    <source>
        <dbReference type="ARBA" id="ARBA00004123"/>
    </source>
</evidence>
<keyword evidence="5 8" id="KW-0175">Coiled coil</keyword>
<evidence type="ECO:0000256" key="6">
    <source>
        <dbReference type="ARBA" id="ARBA00023242"/>
    </source>
</evidence>
<evidence type="ECO:0000256" key="7">
    <source>
        <dbReference type="ARBA" id="ARBA00023328"/>
    </source>
</evidence>
<evidence type="ECO:0000256" key="4">
    <source>
        <dbReference type="ARBA" id="ARBA00022454"/>
    </source>
</evidence>
<evidence type="ECO:0000313" key="9">
    <source>
        <dbReference type="EMBL" id="PSS23061.1"/>
    </source>
</evidence>
<protein>
    <submittedName>
        <fullName evidence="9">Uncharacterized protein</fullName>
    </submittedName>
</protein>
<evidence type="ECO:0000256" key="8">
    <source>
        <dbReference type="SAM" id="Coils"/>
    </source>
</evidence>
<dbReference type="PANTHER" id="PTHR14401:SF6">
    <property type="entry name" value="CENTROMERE PROTEIN K"/>
    <property type="match status" value="1"/>
</dbReference>
<sequence>MEDTQMSRATASYTARLDRTLRKLQDRVKEQEAVLEKLRASTTSIDTVPSDDPTSHLQQLRALKATYETLTPTDPYLPSPESPIPGLLALRNTDKCIKETRDCISQTEVELQEIQKRLEKEQADLKDAKLVQAGLQTRISSLKGQIEERAQKPPRQVAKAMILEMEKKKAYYDAETKKLIRAFNGFIDGHLAAMLAAEELGGPIVGEMVDVDQSMLEAGFSTQGKARKVKGSVNEDKRQRRIDQIWGTRPLQDAQPQEPWNEQRAAAAEMRELTEQLLNSLVEAGEGGSGSYVELARESAAARFLVRSKVAQFHPRDARKLRLIDFGHELDD</sequence>
<dbReference type="EMBL" id="KZ679008">
    <property type="protein sequence ID" value="PSS23061.1"/>
    <property type="molecule type" value="Genomic_DNA"/>
</dbReference>
<dbReference type="GO" id="GO:0000070">
    <property type="term" value="P:mitotic sister chromatid segregation"/>
    <property type="evidence" value="ECO:0007669"/>
    <property type="project" value="TreeGrafter"/>
</dbReference>
<keyword evidence="6" id="KW-0539">Nucleus</keyword>
<reference evidence="9 10" key="1">
    <citation type="journal article" date="2018" name="New Phytol.">
        <title>Comparative genomics and transcriptomics depict ericoid mycorrhizal fungi as versatile saprotrophs and plant mutualists.</title>
        <authorList>
            <person name="Martino E."/>
            <person name="Morin E."/>
            <person name="Grelet G.A."/>
            <person name="Kuo A."/>
            <person name="Kohler A."/>
            <person name="Daghino S."/>
            <person name="Barry K.W."/>
            <person name="Cichocki N."/>
            <person name="Clum A."/>
            <person name="Dockter R.B."/>
            <person name="Hainaut M."/>
            <person name="Kuo R.C."/>
            <person name="LaButti K."/>
            <person name="Lindahl B.D."/>
            <person name="Lindquist E.A."/>
            <person name="Lipzen A."/>
            <person name="Khouja H.R."/>
            <person name="Magnuson J."/>
            <person name="Murat C."/>
            <person name="Ohm R.A."/>
            <person name="Singer S.W."/>
            <person name="Spatafora J.W."/>
            <person name="Wang M."/>
            <person name="Veneault-Fourrey C."/>
            <person name="Henrissat B."/>
            <person name="Grigoriev I.V."/>
            <person name="Martin F.M."/>
            <person name="Perotto S."/>
        </authorList>
    </citation>
    <scope>NUCLEOTIDE SEQUENCE [LARGE SCALE GENOMIC DNA]</scope>
    <source>
        <strain evidence="9 10">ATCC 22711</strain>
    </source>
</reference>
<organism evidence="9 10">
    <name type="scientific">Amorphotheca resinae ATCC 22711</name>
    <dbReference type="NCBI Taxonomy" id="857342"/>
    <lineage>
        <taxon>Eukaryota</taxon>
        <taxon>Fungi</taxon>
        <taxon>Dikarya</taxon>
        <taxon>Ascomycota</taxon>
        <taxon>Pezizomycotina</taxon>
        <taxon>Leotiomycetes</taxon>
        <taxon>Helotiales</taxon>
        <taxon>Amorphothecaceae</taxon>
        <taxon>Amorphotheca</taxon>
    </lineage>
</organism>
<dbReference type="InterPro" id="IPR020993">
    <property type="entry name" value="Centromere_CenpK"/>
</dbReference>
<dbReference type="OrthoDB" id="9445768at2759"/>
<dbReference type="InParanoid" id="A0A2T3B893"/>
<proteinExistence type="inferred from homology"/>
<keyword evidence="4" id="KW-0158">Chromosome</keyword>
<feature type="coiled-coil region" evidence="8">
    <location>
        <begin position="14"/>
        <end position="41"/>
    </location>
</feature>